<keyword evidence="4" id="KW-1185">Reference proteome</keyword>
<protein>
    <submittedName>
        <fullName evidence="3">Mannose-sensitive hemagglutinin D (MshD)</fullName>
    </submittedName>
</protein>
<evidence type="ECO:0000256" key="1">
    <source>
        <dbReference type="SAM" id="Coils"/>
    </source>
</evidence>
<dbReference type="InterPro" id="IPR016871">
    <property type="entry name" value="MSHA_biogenesis_MshI"/>
</dbReference>
<dbReference type="KEGG" id="vta:A2718"/>
<keyword evidence="2" id="KW-1133">Transmembrane helix</keyword>
<keyword evidence="2" id="KW-0812">Transmembrane</keyword>
<feature type="transmembrane region" description="Helical" evidence="2">
    <location>
        <begin position="298"/>
        <end position="321"/>
    </location>
</feature>
<dbReference type="EMBL" id="LT960611">
    <property type="protein sequence ID" value="SON50691.1"/>
    <property type="molecule type" value="Genomic_DNA"/>
</dbReference>
<dbReference type="SUPFAM" id="SSF53067">
    <property type="entry name" value="Actin-like ATPase domain"/>
    <property type="match status" value="1"/>
</dbReference>
<name>A0A2N8ZFL3_9VIBR</name>
<reference evidence="3 4" key="1">
    <citation type="submission" date="2017-10" db="EMBL/GenBank/DDBJ databases">
        <authorList>
            <person name="Banno H."/>
            <person name="Chua N.-H."/>
        </authorList>
    </citation>
    <scope>NUCLEOTIDE SEQUENCE [LARGE SCALE GENOMIC DNA]</scope>
    <source>
        <strain evidence="3">Vibrio tapetis CECT4600</strain>
    </source>
</reference>
<sequence>MNVASFLDKLKGQKSNSSVLSLVLLEDAIYLTFDGETSLFPIDASGWLTALTSALDNDAYSGANAIVTLGAHHYQSYQVEKPELPPEEWAVGLPFLLKDLVAERVTEIVADGVLLPNSNKLQTYVLSQKVLTPLRTLFEKHRIELQRVVPEDEVWGQALEGVTDFVLLHQSTRSSFKINAYVESKNFFHRTIRGVMAPVTGANANSLQVDGLALELQRSIDYLSSQVKQSQFHKIFICCDDEIDSELKLALEERLSVKVDTLHDKDSACGVLLSLHALRIGLSGINLFPDHLRPKKEYFSLPVVAASWLAIAVVMGGGYGYTEYQVTQKQEQIRIAKQQADQFNNQLKELQNLVSQHQASPAKLATIERLEVSVKAKQESLKAVGQFEEQQQIGYSGVMSALARLGRSDISLNSILIQPNTLNVSGLARNPGVIPNWIKQFKNELDLVGRSFEKLSIGRNENDIVTFDLRTKRGGGQ</sequence>
<evidence type="ECO:0000313" key="3">
    <source>
        <dbReference type="EMBL" id="SON50691.1"/>
    </source>
</evidence>
<dbReference type="OrthoDB" id="5296002at2"/>
<evidence type="ECO:0000256" key="2">
    <source>
        <dbReference type="SAM" id="Phobius"/>
    </source>
</evidence>
<dbReference type="Proteomes" id="UP000235828">
    <property type="component" value="Chromosome A"/>
</dbReference>
<dbReference type="InterPro" id="IPR043129">
    <property type="entry name" value="ATPase_NBD"/>
</dbReference>
<keyword evidence="1" id="KW-0175">Coiled coil</keyword>
<proteinExistence type="predicted"/>
<dbReference type="RefSeq" id="WP_102523134.1">
    <property type="nucleotide sequence ID" value="NZ_LT960611.1"/>
</dbReference>
<gene>
    <name evidence="3" type="primary">mshD</name>
    <name evidence="3" type="ORF">VTAP4600_A2718</name>
</gene>
<organism evidence="3 4">
    <name type="scientific">Vibrio tapetis subsp. tapetis</name>
    <dbReference type="NCBI Taxonomy" id="1671868"/>
    <lineage>
        <taxon>Bacteria</taxon>
        <taxon>Pseudomonadati</taxon>
        <taxon>Pseudomonadota</taxon>
        <taxon>Gammaproteobacteria</taxon>
        <taxon>Vibrionales</taxon>
        <taxon>Vibrionaceae</taxon>
        <taxon>Vibrio</taxon>
    </lineage>
</organism>
<evidence type="ECO:0000313" key="4">
    <source>
        <dbReference type="Proteomes" id="UP000235828"/>
    </source>
</evidence>
<dbReference type="AlphaFoldDB" id="A0A2N8ZFL3"/>
<dbReference type="PIRSF" id="PIRSF028153">
    <property type="entry name" value="MSHA_biogenesis_protein_MshI"/>
    <property type="match status" value="1"/>
</dbReference>
<feature type="coiled-coil region" evidence="1">
    <location>
        <begin position="326"/>
        <end position="360"/>
    </location>
</feature>
<keyword evidence="2" id="KW-0472">Membrane</keyword>
<dbReference type="Gene3D" id="3.30.420.380">
    <property type="match status" value="1"/>
</dbReference>
<accession>A0A2N8ZFL3</accession>